<dbReference type="GO" id="GO:0004792">
    <property type="term" value="F:thiosulfate-cyanide sulfurtransferase activity"/>
    <property type="evidence" value="ECO:0007669"/>
    <property type="project" value="TreeGrafter"/>
</dbReference>
<dbReference type="OrthoDB" id="9815890at2"/>
<evidence type="ECO:0000313" key="3">
    <source>
        <dbReference type="Proteomes" id="UP000275663"/>
    </source>
</evidence>
<dbReference type="InterPro" id="IPR036873">
    <property type="entry name" value="Rhodanese-like_dom_sf"/>
</dbReference>
<evidence type="ECO:0000259" key="1">
    <source>
        <dbReference type="PROSITE" id="PS50206"/>
    </source>
</evidence>
<dbReference type="InterPro" id="IPR001763">
    <property type="entry name" value="Rhodanese-like_dom"/>
</dbReference>
<organism evidence="2 3">
    <name type="scientific">Undibacterium parvum</name>
    <dbReference type="NCBI Taxonomy" id="401471"/>
    <lineage>
        <taxon>Bacteria</taxon>
        <taxon>Pseudomonadati</taxon>
        <taxon>Pseudomonadota</taxon>
        <taxon>Betaproteobacteria</taxon>
        <taxon>Burkholderiales</taxon>
        <taxon>Oxalobacteraceae</taxon>
        <taxon>Undibacterium</taxon>
    </lineage>
</organism>
<dbReference type="PANTHER" id="PTHR44086:SF10">
    <property type="entry name" value="THIOSULFATE SULFURTRANSFERASE_RHODANESE-LIKE DOMAIN-CONTAINING PROTEIN 3"/>
    <property type="match status" value="1"/>
</dbReference>
<dbReference type="SUPFAM" id="SSF52821">
    <property type="entry name" value="Rhodanese/Cell cycle control phosphatase"/>
    <property type="match status" value="1"/>
</dbReference>
<protein>
    <submittedName>
        <fullName evidence="2">Rhodanese-like domain-containing protein</fullName>
    </submittedName>
</protein>
<evidence type="ECO:0000313" key="2">
    <source>
        <dbReference type="EMBL" id="AZP11338.1"/>
    </source>
</evidence>
<reference evidence="2 3" key="1">
    <citation type="journal article" date="2011" name="Int. J. Syst. Evol. Microbiol.">
        <title>Description of Undibacterium oligocarboniphilum sp. nov., isolated from purified water, and Undibacterium pigrum strain CCUG 49012 as the type strain of Undibacterium parvum sp. nov., and emended descriptions of the genus Undibacterium and the species Undibacterium pigrum.</title>
        <authorList>
            <person name="Eder W."/>
            <person name="Wanner G."/>
            <person name="Ludwig W."/>
            <person name="Busse H.J."/>
            <person name="Ziemke-Kageler F."/>
            <person name="Lang E."/>
        </authorList>
    </citation>
    <scope>NUCLEOTIDE SEQUENCE [LARGE SCALE GENOMIC DNA]</scope>
    <source>
        <strain evidence="2 3">DSM 23061</strain>
    </source>
</reference>
<accession>A0A3S9HGZ4</accession>
<feature type="domain" description="Rhodanese" evidence="1">
    <location>
        <begin position="35"/>
        <end position="139"/>
    </location>
</feature>
<sequence length="153" mass="16771">MTTNLLDDAQQYGMDHNLPYAGAVAPEDAWALLQADHKIILVDVRTHAERDWVGRVSIPEAQHQAVQWSLYPGGAPNPEFIAQLKAAVPDTDTVILFLCRSGVRSRHGAKLATEHGYSQCYDILQGFEGDKDVHGHRKTVGGWCSAALPWLGA</sequence>
<keyword evidence="3" id="KW-1185">Reference proteome</keyword>
<gene>
    <name evidence="2" type="ORF">EJN92_04560</name>
</gene>
<dbReference type="AlphaFoldDB" id="A0A3S9HGZ4"/>
<dbReference type="Gene3D" id="3.40.250.10">
    <property type="entry name" value="Rhodanese-like domain"/>
    <property type="match status" value="1"/>
</dbReference>
<dbReference type="CDD" id="cd01522">
    <property type="entry name" value="RHOD_1"/>
    <property type="match status" value="1"/>
</dbReference>
<dbReference type="KEGG" id="upv:EJN92_04560"/>
<dbReference type="SMART" id="SM00450">
    <property type="entry name" value="RHOD"/>
    <property type="match status" value="1"/>
</dbReference>
<dbReference type="RefSeq" id="WP_126126726.1">
    <property type="nucleotide sequence ID" value="NZ_CP034464.1"/>
</dbReference>
<dbReference type="Pfam" id="PF00581">
    <property type="entry name" value="Rhodanese"/>
    <property type="match status" value="1"/>
</dbReference>
<dbReference type="PROSITE" id="PS50206">
    <property type="entry name" value="RHODANESE_3"/>
    <property type="match status" value="1"/>
</dbReference>
<dbReference type="PANTHER" id="PTHR44086">
    <property type="entry name" value="THIOSULFATE SULFURTRANSFERASE RDL2, MITOCHONDRIAL-RELATED"/>
    <property type="match status" value="1"/>
</dbReference>
<dbReference type="Proteomes" id="UP000275663">
    <property type="component" value="Chromosome"/>
</dbReference>
<proteinExistence type="predicted"/>
<dbReference type="EMBL" id="CP034464">
    <property type="protein sequence ID" value="AZP11338.1"/>
    <property type="molecule type" value="Genomic_DNA"/>
</dbReference>
<name>A0A3S9HGZ4_9BURK</name>